<protein>
    <submittedName>
        <fullName evidence="1">Uncharacterized protein</fullName>
    </submittedName>
</protein>
<sequence>MEYKYLNIWNNVKTIGNKAIVETLKNIKLEVGKTYQINKNTAINIYSGIRLKVLSIKENEVLLKIIR</sequence>
<dbReference type="Proteomes" id="UP000486903">
    <property type="component" value="Unassembled WGS sequence"/>
</dbReference>
<name>A0A6B4QJB7_CLOBO</name>
<dbReference type="AlphaFoldDB" id="A0A6B4QJB7"/>
<dbReference type="RefSeq" id="WP_003373745.1">
    <property type="nucleotide sequence ID" value="NZ_JACBBA010000004.1"/>
</dbReference>
<proteinExistence type="predicted"/>
<accession>A0A6B4QJB7</accession>
<organism evidence="1 2">
    <name type="scientific">Clostridium botulinum</name>
    <dbReference type="NCBI Taxonomy" id="1491"/>
    <lineage>
        <taxon>Bacteria</taxon>
        <taxon>Bacillati</taxon>
        <taxon>Bacillota</taxon>
        <taxon>Clostridia</taxon>
        <taxon>Eubacteriales</taxon>
        <taxon>Clostridiaceae</taxon>
        <taxon>Clostridium</taxon>
    </lineage>
</organism>
<gene>
    <name evidence="1" type="ORF">FDG31_10325</name>
</gene>
<evidence type="ECO:0000313" key="2">
    <source>
        <dbReference type="Proteomes" id="UP000486903"/>
    </source>
</evidence>
<reference evidence="1 2" key="1">
    <citation type="submission" date="2019-04" db="EMBL/GenBank/DDBJ databases">
        <title>Genome sequencing of Clostridium botulinum Groups I-IV and Clostridium butyricum.</title>
        <authorList>
            <person name="Brunt J."/>
            <person name="Van Vliet A.H.M."/>
            <person name="Stringer S.C."/>
            <person name="Carter A.T."/>
            <person name="Peck M.W."/>
        </authorList>
    </citation>
    <scope>NUCLEOTIDE SEQUENCE [LARGE SCALE GENOMIC DNA]</scope>
    <source>
        <strain evidence="1 2">BL81</strain>
    </source>
</reference>
<comment type="caution">
    <text evidence="1">The sequence shown here is derived from an EMBL/GenBank/DDBJ whole genome shotgun (WGS) entry which is preliminary data.</text>
</comment>
<dbReference type="EMBL" id="SXFB01000006">
    <property type="protein sequence ID" value="NFV26559.1"/>
    <property type="molecule type" value="Genomic_DNA"/>
</dbReference>
<evidence type="ECO:0000313" key="1">
    <source>
        <dbReference type="EMBL" id="NFV26559.1"/>
    </source>
</evidence>